<sequence>MIRQASSFVHNEKFPEMDELGLNPPVDPPPASPEIDALFELYRAVARGDDDIVRSMVSEGRPLSKLNSLKASPVLLSVWNNDPRMLSMLLESGADGSSIDRKSGFAPLHHAAMCEGAAECIKVSLLVYCGASVKAADPGGVTPVEAADDRDDMIEALIGRSSLQRRLLDRSLSAPLGGDLYRFEAPSAPVPQRISFDGVLVDVKGSELSLLSFEMNGDPLSVVAAAGMTASFYHVMVHGMAEDTGIKVPTWFDEDGEAGSPEIGSANLARC</sequence>
<evidence type="ECO:0000256" key="1">
    <source>
        <dbReference type="ARBA" id="ARBA00022737"/>
    </source>
</evidence>
<dbReference type="Proteomes" id="UP000007800">
    <property type="component" value="Unassembled WGS sequence"/>
</dbReference>
<dbReference type="Pfam" id="PF12796">
    <property type="entry name" value="Ank_2"/>
    <property type="match status" value="1"/>
</dbReference>
<dbReference type="OrthoDB" id="194358at2759"/>
<dbReference type="InterPro" id="IPR036770">
    <property type="entry name" value="Ankyrin_rpt-contain_sf"/>
</dbReference>
<evidence type="ECO:0000313" key="4">
    <source>
        <dbReference type="Proteomes" id="UP000007800"/>
    </source>
</evidence>
<name>C5LN40_PERM5</name>
<keyword evidence="4" id="KW-1185">Reference proteome</keyword>
<evidence type="ECO:0000313" key="3">
    <source>
        <dbReference type="EMBL" id="EER01839.1"/>
    </source>
</evidence>
<dbReference type="InterPro" id="IPR050776">
    <property type="entry name" value="Ank_Repeat/CDKN_Inhibitor"/>
</dbReference>
<dbReference type="GeneID" id="9040447"/>
<accession>C5LN40</accession>
<dbReference type="PANTHER" id="PTHR24201">
    <property type="entry name" value="ANK_REP_REGION DOMAIN-CONTAINING PROTEIN"/>
    <property type="match status" value="1"/>
</dbReference>
<keyword evidence="2" id="KW-0040">ANK repeat</keyword>
<dbReference type="EMBL" id="GG683700">
    <property type="protein sequence ID" value="EER01839.1"/>
    <property type="molecule type" value="Genomic_DNA"/>
</dbReference>
<dbReference type="SUPFAM" id="SSF48403">
    <property type="entry name" value="Ankyrin repeat"/>
    <property type="match status" value="1"/>
</dbReference>
<keyword evidence="1" id="KW-0677">Repeat</keyword>
<gene>
    <name evidence="3" type="ORF">Pmar_PMAR028289</name>
</gene>
<evidence type="ECO:0000256" key="2">
    <source>
        <dbReference type="ARBA" id="ARBA00023043"/>
    </source>
</evidence>
<reference evidence="3 4" key="1">
    <citation type="submission" date="2008-07" db="EMBL/GenBank/DDBJ databases">
        <authorList>
            <person name="El-Sayed N."/>
            <person name="Caler E."/>
            <person name="Inman J."/>
            <person name="Amedeo P."/>
            <person name="Hass B."/>
            <person name="Wortman J."/>
        </authorList>
    </citation>
    <scope>NUCLEOTIDE SEQUENCE [LARGE SCALE GENOMIC DNA]</scope>
    <source>
        <strain evidence="4">ATCC 50983 / TXsc</strain>
    </source>
</reference>
<dbReference type="InParanoid" id="C5LN40"/>
<protein>
    <submittedName>
        <fullName evidence="3">Uncharacterized protein</fullName>
    </submittedName>
</protein>
<dbReference type="RefSeq" id="XP_002769121.1">
    <property type="nucleotide sequence ID" value="XM_002769075.1"/>
</dbReference>
<organism evidence="4">
    <name type="scientific">Perkinsus marinus (strain ATCC 50983 / TXsc)</name>
    <dbReference type="NCBI Taxonomy" id="423536"/>
    <lineage>
        <taxon>Eukaryota</taxon>
        <taxon>Sar</taxon>
        <taxon>Alveolata</taxon>
        <taxon>Perkinsozoa</taxon>
        <taxon>Perkinsea</taxon>
        <taxon>Perkinsida</taxon>
        <taxon>Perkinsidae</taxon>
        <taxon>Perkinsus</taxon>
    </lineage>
</organism>
<dbReference type="InterPro" id="IPR002110">
    <property type="entry name" value="Ankyrin_rpt"/>
</dbReference>
<dbReference type="AlphaFoldDB" id="C5LN40"/>
<proteinExistence type="predicted"/>
<dbReference type="Gene3D" id="1.25.40.20">
    <property type="entry name" value="Ankyrin repeat-containing domain"/>
    <property type="match status" value="1"/>
</dbReference>